<dbReference type="PANTHER" id="PTHR38772">
    <property type="match status" value="1"/>
</dbReference>
<evidence type="ECO:0000256" key="2">
    <source>
        <dbReference type="ARBA" id="ARBA00009035"/>
    </source>
</evidence>
<name>A0A7Y0DWA2_9GAMM</name>
<sequence>MSGIEVLAGVSIPYQQDKDSKKWVGTVGHNWQVTSKPVVDFAAEAERKIRKKVKSHGKFSYPLKPKTLPSELEKHLSNETEIPFYDFVNKIHLHSGISLNSSRVQSKLVLIFLKYKKATARHTEELPDYRSFFLVMLLKDKSALKFDDDGSPNGTNIIDFEDVMQAAIFSIDEFQNTLSNQEPPDVSFINGATKYFIDFLDAEEVIKNQESVKNLLTALENYGSQLSLRRVEREKCEAKVKGFLDENERKGFPTKLQDVSTIMYNALRENAQLEVERDSFEDFIRENSYKINDEFTISKADREQLEFISFDTDVGNLKLKKSLIKSKGVDGSIIFNQNTGELIIKTKVSDQEVKAQLKKIQYDDDANQNF</sequence>
<dbReference type="EMBL" id="JABBMT010000063">
    <property type="protein sequence ID" value="NMM42769.1"/>
    <property type="molecule type" value="Genomic_DNA"/>
</dbReference>
<gene>
    <name evidence="4" type="ORF">HHO47_18690</name>
</gene>
<dbReference type="RefSeq" id="WP_169021657.1">
    <property type="nucleotide sequence ID" value="NZ_JABBMT010000063.1"/>
</dbReference>
<dbReference type="GO" id="GO:0043590">
    <property type="term" value="C:bacterial nucleoid"/>
    <property type="evidence" value="ECO:0007669"/>
    <property type="project" value="TreeGrafter"/>
</dbReference>
<keyword evidence="3" id="KW-0963">Cytoplasm</keyword>
<dbReference type="PANTHER" id="PTHR38772:SF1">
    <property type="entry name" value="NUCLEOID-ASSOCIATED PROTEIN YEJK"/>
    <property type="match status" value="1"/>
</dbReference>
<proteinExistence type="inferred from homology"/>
<reference evidence="4" key="1">
    <citation type="submission" date="2020-04" db="EMBL/GenBank/DDBJ databases">
        <title>Genome Sequencing for Pseudoaltermonas arctica.</title>
        <authorList>
            <person name="Elkins N.S."/>
        </authorList>
    </citation>
    <scope>NUCLEOTIDE SEQUENCE [LARGE SCALE GENOMIC DNA]</scope>
    <source>
        <strain evidence="4">NEC-BIFX-2020_0012</strain>
    </source>
</reference>
<evidence type="ECO:0000256" key="3">
    <source>
        <dbReference type="ARBA" id="ARBA00022490"/>
    </source>
</evidence>
<dbReference type="AlphaFoldDB" id="A0A7Y0DWA2"/>
<comment type="subcellular location">
    <subcellularLocation>
        <location evidence="1">Cytoplasm</location>
        <location evidence="1">Nucleoid</location>
    </subcellularLocation>
</comment>
<comment type="similarity">
    <text evidence="2">Belongs to the YejK family.</text>
</comment>
<dbReference type="GO" id="GO:0003727">
    <property type="term" value="F:single-stranded RNA binding"/>
    <property type="evidence" value="ECO:0007669"/>
    <property type="project" value="TreeGrafter"/>
</dbReference>
<accession>A0A7Y0DWA2</accession>
<organism evidence="4 5">
    <name type="scientific">Pseudoalteromonas arctica</name>
    <dbReference type="NCBI Taxonomy" id="394751"/>
    <lineage>
        <taxon>Bacteria</taxon>
        <taxon>Pseudomonadati</taxon>
        <taxon>Pseudomonadota</taxon>
        <taxon>Gammaproteobacteria</taxon>
        <taxon>Alteromonadales</taxon>
        <taxon>Pseudoalteromonadaceae</taxon>
        <taxon>Pseudoalteromonas</taxon>
    </lineage>
</organism>
<protein>
    <recommendedName>
        <fullName evidence="6">Nucleoid-associated protein NdpA</fullName>
    </recommendedName>
</protein>
<keyword evidence="5" id="KW-1185">Reference proteome</keyword>
<dbReference type="GO" id="GO:0003690">
    <property type="term" value="F:double-stranded DNA binding"/>
    <property type="evidence" value="ECO:0007669"/>
    <property type="project" value="TreeGrafter"/>
</dbReference>
<dbReference type="InterPro" id="IPR007358">
    <property type="entry name" value="Nucleoid_associated_NdpA"/>
</dbReference>
<evidence type="ECO:0000313" key="4">
    <source>
        <dbReference type="EMBL" id="NMM42769.1"/>
    </source>
</evidence>
<evidence type="ECO:0000256" key="1">
    <source>
        <dbReference type="ARBA" id="ARBA00004453"/>
    </source>
</evidence>
<dbReference type="Pfam" id="PF04245">
    <property type="entry name" value="NA37"/>
    <property type="match status" value="1"/>
</dbReference>
<evidence type="ECO:0008006" key="6">
    <source>
        <dbReference type="Google" id="ProtNLM"/>
    </source>
</evidence>
<comment type="caution">
    <text evidence="4">The sequence shown here is derived from an EMBL/GenBank/DDBJ whole genome shotgun (WGS) entry which is preliminary data.</text>
</comment>
<dbReference type="Proteomes" id="UP000570493">
    <property type="component" value="Unassembled WGS sequence"/>
</dbReference>
<evidence type="ECO:0000313" key="5">
    <source>
        <dbReference type="Proteomes" id="UP000570493"/>
    </source>
</evidence>